<feature type="compositionally biased region" description="Pro residues" evidence="8">
    <location>
        <begin position="17"/>
        <end position="36"/>
    </location>
</feature>
<evidence type="ECO:0000256" key="8">
    <source>
        <dbReference type="SAM" id="MobiDB-lite"/>
    </source>
</evidence>
<feature type="domain" description="Multidrug resistance protein MdtA-like C-terminal permuted SH3" evidence="13">
    <location>
        <begin position="345"/>
        <end position="406"/>
    </location>
</feature>
<evidence type="ECO:0000256" key="5">
    <source>
        <dbReference type="ARBA" id="ARBA00022519"/>
    </source>
</evidence>
<keyword evidence="15" id="KW-1185">Reference proteome</keyword>
<keyword evidence="6 9" id="KW-0472">Membrane</keyword>
<sequence>MDEQVSRTEPRAYDPPGTSPPAPARTAPTPPPPDRPGTPRRRRGGAGRAIFWIILIGGIALLLWFRPWTLIGGKGTPHAGGPPPPSVQVATVARGDMPVTIDGLGTVTPLATVTVRTQIAGYIQRIDFTEGQMVRPGDPLVQIDPRPYQVALEQAQGTLARDQALLAEAQLDLKRYQRLASQDSIARQQVDTQNALVQQYVGTVKADQGAVDTQKLNLVYCRIVSPIDGRVGLRLVDLGNYVSPSDTTGLVVLTQLQPMSVVFTVAEDTLSQILPRVAAGAKLPVIARDRSDQHTIATGVLSALDSQVDTTTGTVRIRAMYDNKDDMLFPQEFVNARLVVNTLRNVVLVSNAAVQHGAPGTYVYVLKPDHTVAVQVIETGPTDGLNTAVLKGLDPGEQVVTDGVDRLREGARVMVAPSHGAAEKVPAASPAASPAAKPGR</sequence>
<feature type="transmembrane region" description="Helical" evidence="9">
    <location>
        <begin position="49"/>
        <end position="68"/>
    </location>
</feature>
<keyword evidence="7" id="KW-0175">Coiled coil</keyword>
<evidence type="ECO:0000256" key="7">
    <source>
        <dbReference type="SAM" id="Coils"/>
    </source>
</evidence>
<feature type="region of interest" description="Disordered" evidence="8">
    <location>
        <begin position="418"/>
        <end position="440"/>
    </location>
</feature>
<evidence type="ECO:0000256" key="3">
    <source>
        <dbReference type="ARBA" id="ARBA00022448"/>
    </source>
</evidence>
<dbReference type="InterPro" id="IPR006143">
    <property type="entry name" value="RND_pump_MFP"/>
</dbReference>
<gene>
    <name evidence="14" type="ORF">Asru_0813_04</name>
</gene>
<feature type="compositionally biased region" description="Low complexity" evidence="8">
    <location>
        <begin position="423"/>
        <end position="440"/>
    </location>
</feature>
<dbReference type="SUPFAM" id="SSF111369">
    <property type="entry name" value="HlyD-like secretion proteins"/>
    <property type="match status" value="1"/>
</dbReference>
<dbReference type="NCBIfam" id="NF008589">
    <property type="entry name" value="PRK11556.1"/>
    <property type="match status" value="1"/>
</dbReference>
<accession>A0A0D6PC02</accession>
<dbReference type="NCBIfam" id="TIGR01730">
    <property type="entry name" value="RND_mfp"/>
    <property type="match status" value="1"/>
</dbReference>
<organism evidence="14 15">
    <name type="scientific">Acidisphaera rubrifaciens HS-AP3</name>
    <dbReference type="NCBI Taxonomy" id="1231350"/>
    <lineage>
        <taxon>Bacteria</taxon>
        <taxon>Pseudomonadati</taxon>
        <taxon>Pseudomonadota</taxon>
        <taxon>Alphaproteobacteria</taxon>
        <taxon>Acetobacterales</taxon>
        <taxon>Acetobacteraceae</taxon>
        <taxon>Acidisphaera</taxon>
    </lineage>
</organism>
<dbReference type="Gene3D" id="2.40.420.20">
    <property type="match status" value="1"/>
</dbReference>
<dbReference type="Gene3D" id="2.40.30.170">
    <property type="match status" value="1"/>
</dbReference>
<feature type="region of interest" description="Disordered" evidence="8">
    <location>
        <begin position="1"/>
        <end position="43"/>
    </location>
</feature>
<evidence type="ECO:0000313" key="14">
    <source>
        <dbReference type="EMBL" id="GAN78394.1"/>
    </source>
</evidence>
<keyword evidence="9" id="KW-0812">Transmembrane</keyword>
<dbReference type="OrthoDB" id="9783047at2"/>
<dbReference type="Gene3D" id="1.10.287.470">
    <property type="entry name" value="Helix hairpin bin"/>
    <property type="match status" value="1"/>
</dbReference>
<evidence type="ECO:0000256" key="2">
    <source>
        <dbReference type="ARBA" id="ARBA00009477"/>
    </source>
</evidence>
<dbReference type="InterPro" id="IPR058627">
    <property type="entry name" value="MdtA-like_C"/>
</dbReference>
<evidence type="ECO:0000256" key="1">
    <source>
        <dbReference type="ARBA" id="ARBA00004236"/>
    </source>
</evidence>
<dbReference type="InterPro" id="IPR058624">
    <property type="entry name" value="MdtA-like_HH"/>
</dbReference>
<dbReference type="AlphaFoldDB" id="A0A0D6PC02"/>
<feature type="domain" description="Multidrug resistance protein MdtA-like barrel-sandwich hybrid" evidence="11">
    <location>
        <begin position="112"/>
        <end position="253"/>
    </location>
</feature>
<dbReference type="PANTHER" id="PTHR30469">
    <property type="entry name" value="MULTIDRUG RESISTANCE PROTEIN MDTA"/>
    <property type="match status" value="1"/>
</dbReference>
<dbReference type="GO" id="GO:1990281">
    <property type="term" value="C:efflux pump complex"/>
    <property type="evidence" value="ECO:0007669"/>
    <property type="project" value="TreeGrafter"/>
</dbReference>
<keyword evidence="9" id="KW-1133">Transmembrane helix</keyword>
<dbReference type="Pfam" id="PF25944">
    <property type="entry name" value="Beta-barrel_RND"/>
    <property type="match status" value="1"/>
</dbReference>
<comment type="subcellular location">
    <subcellularLocation>
        <location evidence="1">Cell membrane</location>
    </subcellularLocation>
</comment>
<reference evidence="14 15" key="1">
    <citation type="submission" date="2012-11" db="EMBL/GenBank/DDBJ databases">
        <title>Whole genome sequence of Acidisphaera rubrifaciens HS-AP3.</title>
        <authorList>
            <person name="Azuma Y."/>
            <person name="Higashiura N."/>
            <person name="Hirakawa H."/>
            <person name="Matsushita K."/>
        </authorList>
    </citation>
    <scope>NUCLEOTIDE SEQUENCE [LARGE SCALE GENOMIC DNA]</scope>
    <source>
        <strain evidence="14 15">HS-AP3</strain>
    </source>
</reference>
<keyword evidence="3" id="KW-0813">Transport</keyword>
<evidence type="ECO:0000256" key="4">
    <source>
        <dbReference type="ARBA" id="ARBA00022475"/>
    </source>
</evidence>
<comment type="similarity">
    <text evidence="2">Belongs to the membrane fusion protein (MFP) (TC 8.A.1) family.</text>
</comment>
<feature type="domain" description="Multidrug resistance protein MdtA-like beta-barrel" evidence="12">
    <location>
        <begin position="258"/>
        <end position="341"/>
    </location>
</feature>
<dbReference type="Pfam" id="PF25917">
    <property type="entry name" value="BSH_RND"/>
    <property type="match status" value="1"/>
</dbReference>
<evidence type="ECO:0000256" key="6">
    <source>
        <dbReference type="ARBA" id="ARBA00023136"/>
    </source>
</evidence>
<name>A0A0D6PC02_9PROT</name>
<evidence type="ECO:0000313" key="15">
    <source>
        <dbReference type="Proteomes" id="UP000032680"/>
    </source>
</evidence>
<dbReference type="RefSeq" id="WP_048863003.1">
    <property type="nucleotide sequence ID" value="NZ_BANB01000811.1"/>
</dbReference>
<keyword evidence="4" id="KW-1003">Cell membrane</keyword>
<dbReference type="InterPro" id="IPR058625">
    <property type="entry name" value="MdtA-like_BSH"/>
</dbReference>
<dbReference type="Pfam" id="PF25876">
    <property type="entry name" value="HH_MFP_RND"/>
    <property type="match status" value="1"/>
</dbReference>
<dbReference type="Pfam" id="PF25967">
    <property type="entry name" value="RND-MFP_C"/>
    <property type="match status" value="1"/>
</dbReference>
<feature type="domain" description="Multidrug resistance protein MdtA-like alpha-helical hairpin" evidence="10">
    <location>
        <begin position="152"/>
        <end position="220"/>
    </location>
</feature>
<dbReference type="Proteomes" id="UP000032680">
    <property type="component" value="Unassembled WGS sequence"/>
</dbReference>
<dbReference type="PANTHER" id="PTHR30469:SF12">
    <property type="entry name" value="MULTIDRUG RESISTANCE PROTEIN MDTA"/>
    <property type="match status" value="1"/>
</dbReference>
<dbReference type="EMBL" id="BANB01000811">
    <property type="protein sequence ID" value="GAN78394.1"/>
    <property type="molecule type" value="Genomic_DNA"/>
</dbReference>
<evidence type="ECO:0000256" key="9">
    <source>
        <dbReference type="SAM" id="Phobius"/>
    </source>
</evidence>
<evidence type="ECO:0000259" key="12">
    <source>
        <dbReference type="Pfam" id="PF25944"/>
    </source>
</evidence>
<evidence type="ECO:0000259" key="10">
    <source>
        <dbReference type="Pfam" id="PF25876"/>
    </source>
</evidence>
<keyword evidence="5" id="KW-0997">Cell inner membrane</keyword>
<feature type="coiled-coil region" evidence="7">
    <location>
        <begin position="152"/>
        <end position="179"/>
    </location>
</feature>
<evidence type="ECO:0000259" key="13">
    <source>
        <dbReference type="Pfam" id="PF25967"/>
    </source>
</evidence>
<dbReference type="InterPro" id="IPR058626">
    <property type="entry name" value="MdtA-like_b-barrel"/>
</dbReference>
<protein>
    <submittedName>
        <fullName evidence="14">Multidrug resistance efflux pump acriflavin resistance protein HlyD/AcrB/AcrD/AcrF</fullName>
    </submittedName>
</protein>
<evidence type="ECO:0000259" key="11">
    <source>
        <dbReference type="Pfam" id="PF25917"/>
    </source>
</evidence>
<proteinExistence type="inferred from homology"/>
<dbReference type="GO" id="GO:0015562">
    <property type="term" value="F:efflux transmembrane transporter activity"/>
    <property type="evidence" value="ECO:0007669"/>
    <property type="project" value="TreeGrafter"/>
</dbReference>
<comment type="caution">
    <text evidence="14">The sequence shown here is derived from an EMBL/GenBank/DDBJ whole genome shotgun (WGS) entry which is preliminary data.</text>
</comment>
<dbReference type="Gene3D" id="2.40.50.100">
    <property type="match status" value="1"/>
</dbReference>
<feature type="compositionally biased region" description="Basic and acidic residues" evidence="8">
    <location>
        <begin position="1"/>
        <end position="12"/>
    </location>
</feature>